<dbReference type="GO" id="GO:0017136">
    <property type="term" value="F:histone deacetylase activity, NAD-dependent"/>
    <property type="evidence" value="ECO:0007669"/>
    <property type="project" value="TreeGrafter"/>
</dbReference>
<feature type="compositionally biased region" description="Basic and acidic residues" evidence="6">
    <location>
        <begin position="494"/>
        <end position="504"/>
    </location>
</feature>
<gene>
    <name evidence="8" type="ORF">RHTO0S_05e01882g</name>
</gene>
<comment type="similarity">
    <text evidence="2">Belongs to the sirtuin family. Class I subfamily.</text>
</comment>
<evidence type="ECO:0000256" key="2">
    <source>
        <dbReference type="ARBA" id="ARBA00006924"/>
    </source>
</evidence>
<keyword evidence="5" id="KW-0862">Zinc</keyword>
<evidence type="ECO:0000259" key="7">
    <source>
        <dbReference type="PROSITE" id="PS50305"/>
    </source>
</evidence>
<keyword evidence="3" id="KW-0808">Transferase</keyword>
<evidence type="ECO:0000256" key="6">
    <source>
        <dbReference type="SAM" id="MobiDB-lite"/>
    </source>
</evidence>
<dbReference type="SUPFAM" id="SSF52467">
    <property type="entry name" value="DHS-like NAD/FAD-binding domain"/>
    <property type="match status" value="1"/>
</dbReference>
<feature type="compositionally biased region" description="Basic and acidic residues" evidence="6">
    <location>
        <begin position="475"/>
        <end position="487"/>
    </location>
</feature>
<protein>
    <submittedName>
        <fullName evidence="8">RHTO0S05e01882g1_1</fullName>
    </submittedName>
</protein>
<feature type="compositionally biased region" description="Pro residues" evidence="6">
    <location>
        <begin position="412"/>
        <end position="429"/>
    </location>
</feature>
<dbReference type="InterPro" id="IPR050134">
    <property type="entry name" value="NAD-dep_sirtuin_deacylases"/>
</dbReference>
<keyword evidence="4" id="KW-0520">NAD</keyword>
<evidence type="ECO:0000256" key="3">
    <source>
        <dbReference type="ARBA" id="ARBA00022679"/>
    </source>
</evidence>
<evidence type="ECO:0000256" key="5">
    <source>
        <dbReference type="PROSITE-ProRule" id="PRU00236"/>
    </source>
</evidence>
<feature type="region of interest" description="Disordered" evidence="6">
    <location>
        <begin position="62"/>
        <end position="82"/>
    </location>
</feature>
<dbReference type="GO" id="GO:0046872">
    <property type="term" value="F:metal ion binding"/>
    <property type="evidence" value="ECO:0007669"/>
    <property type="project" value="UniProtKB-KW"/>
</dbReference>
<sequence>MLTLELEDFASTSDCTLEALAHVAVSLADSSAQVVAAVGAGISTSAGIPDFRGSCGIYSSSSPTSSLSSPHPPPSTPRSSQATKHLFSYSSLVHPESRSEHFRFMGDLRKAARKAGKGKERADEPPTAFHGLMKRLERSDKLMRVWSQNVDGLERQAGLDFVDFDDPSLLDARQGDNSYDSPDEESSSDYERPDWTPIRRGRKRRRLSPLPLSLHPPLSSATSERGKVVALHGSLDEVVCGVCRWREKWRKRHSKAFRKGKALPCPQCRGRAHSRLQRSKRLVTPSPLSSLRPSILLYDDSTTSVSSLSSLISSLAASDLSAGPDCLIVAGTSLRIPGFRRIVKDVARAVRKRKGVCVFVNGEKVGKEWDEVFDYHFLGSTDTFATAISSFLDTFSPLPSQDSLSATLSSPAPSPRPVLPPLPSPPPLPASSAASEAGWSIPHTPPSSVVELSSPCARHEQKEKKKKERGRKRRREIERAGPDSGETKKKRRSKESEGGERGREGSAPPASPSITPLLPTSAPALSSLPTASPDLTSDMSIAELLCLVERHTRREARARRRLSKAAKMSEGL</sequence>
<organism evidence="8">
    <name type="scientific">Rhodotorula toruloides</name>
    <name type="common">Yeast</name>
    <name type="synonym">Rhodosporidium toruloides</name>
    <dbReference type="NCBI Taxonomy" id="5286"/>
    <lineage>
        <taxon>Eukaryota</taxon>
        <taxon>Fungi</taxon>
        <taxon>Dikarya</taxon>
        <taxon>Basidiomycota</taxon>
        <taxon>Pucciniomycotina</taxon>
        <taxon>Microbotryomycetes</taxon>
        <taxon>Sporidiobolales</taxon>
        <taxon>Sporidiobolaceae</taxon>
        <taxon>Rhodotorula</taxon>
    </lineage>
</organism>
<name>A0A061B014_RHOTO</name>
<dbReference type="GO" id="GO:0070403">
    <property type="term" value="F:NAD+ binding"/>
    <property type="evidence" value="ECO:0007669"/>
    <property type="project" value="InterPro"/>
</dbReference>
<feature type="region of interest" description="Disordered" evidence="6">
    <location>
        <begin position="171"/>
        <end position="223"/>
    </location>
</feature>
<dbReference type="AlphaFoldDB" id="A0A061B014"/>
<dbReference type="PROSITE" id="PS50305">
    <property type="entry name" value="SIRTUIN"/>
    <property type="match status" value="1"/>
</dbReference>
<feature type="active site" description="Proton acceptor" evidence="5">
    <location>
        <position position="232"/>
    </location>
</feature>
<dbReference type="InterPro" id="IPR003000">
    <property type="entry name" value="Sirtuin"/>
</dbReference>
<dbReference type="PANTHER" id="PTHR11085">
    <property type="entry name" value="NAD-DEPENDENT PROTEIN DEACYLASE SIRTUIN-5, MITOCHONDRIAL-RELATED"/>
    <property type="match status" value="1"/>
</dbReference>
<dbReference type="Gene3D" id="3.40.50.1220">
    <property type="entry name" value="TPP-binding domain"/>
    <property type="match status" value="2"/>
</dbReference>
<dbReference type="EMBL" id="LK052940">
    <property type="protein sequence ID" value="CDR40340.1"/>
    <property type="molecule type" value="Genomic_DNA"/>
</dbReference>
<accession>A0A061B014</accession>
<evidence type="ECO:0000313" key="8">
    <source>
        <dbReference type="EMBL" id="CDR40340.1"/>
    </source>
</evidence>
<keyword evidence="5" id="KW-0479">Metal-binding</keyword>
<reference evidence="8" key="1">
    <citation type="journal article" date="2014" name="Genome Announc.">
        <title>Draft genome sequence of Rhodosporidium toruloides CECT1137, an oleaginous yeast of biotechnological interest.</title>
        <authorList>
            <person name="Morin N."/>
            <person name="Calcas X."/>
            <person name="Devillers H."/>
            <person name="Durrens P."/>
            <person name="Sherman D.J."/>
            <person name="Nicaud J.-M."/>
            <person name="Neuveglise C."/>
        </authorList>
    </citation>
    <scope>NUCLEOTIDE SEQUENCE</scope>
    <source>
        <strain evidence="8">CECT1137</strain>
    </source>
</reference>
<dbReference type="PANTHER" id="PTHR11085:SF8">
    <property type="entry name" value="NAD-DEPENDENT HISTONE DEACETYLASE HST3"/>
    <property type="match status" value="1"/>
</dbReference>
<feature type="domain" description="Deacetylase sirtuin-type" evidence="7">
    <location>
        <begin position="10"/>
        <end position="407"/>
    </location>
</feature>
<feature type="region of interest" description="Disordered" evidence="6">
    <location>
        <begin position="402"/>
        <end position="537"/>
    </location>
</feature>
<feature type="binding site" evidence="5">
    <location>
        <position position="243"/>
    </location>
    <ligand>
        <name>Zn(2+)</name>
        <dbReference type="ChEBI" id="CHEBI:29105"/>
    </ligand>
</feature>
<dbReference type="Gene3D" id="3.30.1600.10">
    <property type="entry name" value="SIR2/SIRT2 'Small Domain"/>
    <property type="match status" value="1"/>
</dbReference>
<dbReference type="Pfam" id="PF02146">
    <property type="entry name" value="SIR2"/>
    <property type="match status" value="3"/>
</dbReference>
<dbReference type="InterPro" id="IPR026591">
    <property type="entry name" value="Sirtuin_cat_small_dom_sf"/>
</dbReference>
<feature type="compositionally biased region" description="Low complexity" evidence="6">
    <location>
        <begin position="515"/>
        <end position="537"/>
    </location>
</feature>
<proteinExistence type="inferred from homology"/>
<feature type="binding site" evidence="5">
    <location>
        <position position="268"/>
    </location>
    <ligand>
        <name>Zn(2+)</name>
        <dbReference type="ChEBI" id="CHEBI:29105"/>
    </ligand>
</feature>
<dbReference type="InterPro" id="IPR026590">
    <property type="entry name" value="Ssirtuin_cat_dom"/>
</dbReference>
<dbReference type="GO" id="GO:0005739">
    <property type="term" value="C:mitochondrion"/>
    <property type="evidence" value="ECO:0007669"/>
    <property type="project" value="UniProtKB-SubCell"/>
</dbReference>
<dbReference type="OrthoDB" id="2919105at2759"/>
<dbReference type="GO" id="GO:0005634">
    <property type="term" value="C:nucleus"/>
    <property type="evidence" value="ECO:0007669"/>
    <property type="project" value="TreeGrafter"/>
</dbReference>
<feature type="compositionally biased region" description="Low complexity" evidence="6">
    <location>
        <begin position="208"/>
        <end position="223"/>
    </location>
</feature>
<evidence type="ECO:0000256" key="4">
    <source>
        <dbReference type="ARBA" id="ARBA00023027"/>
    </source>
</evidence>
<evidence type="ECO:0000256" key="1">
    <source>
        <dbReference type="ARBA" id="ARBA00004173"/>
    </source>
</evidence>
<comment type="subcellular location">
    <subcellularLocation>
        <location evidence="1">Mitochondrion</location>
    </subcellularLocation>
</comment>
<feature type="compositionally biased region" description="Basic residues" evidence="6">
    <location>
        <begin position="464"/>
        <end position="474"/>
    </location>
</feature>
<dbReference type="InterPro" id="IPR029035">
    <property type="entry name" value="DHS-like_NAD/FAD-binding_dom"/>
</dbReference>
<feature type="binding site" evidence="5">
    <location>
        <position position="265"/>
    </location>
    <ligand>
        <name>Zn(2+)</name>
        <dbReference type="ChEBI" id="CHEBI:29105"/>
    </ligand>
</feature>
<feature type="binding site" evidence="5">
    <location>
        <position position="240"/>
    </location>
    <ligand>
        <name>Zn(2+)</name>
        <dbReference type="ChEBI" id="CHEBI:29105"/>
    </ligand>
</feature>